<dbReference type="Pfam" id="PF12697">
    <property type="entry name" value="Abhydrolase_6"/>
    <property type="match status" value="1"/>
</dbReference>
<keyword evidence="3" id="KW-1185">Reference proteome</keyword>
<dbReference type="InterPro" id="IPR000073">
    <property type="entry name" value="AB_hydrolase_1"/>
</dbReference>
<dbReference type="SUPFAM" id="SSF53474">
    <property type="entry name" value="alpha/beta-Hydrolases"/>
    <property type="match status" value="1"/>
</dbReference>
<dbReference type="EMBL" id="VDFC01000034">
    <property type="protein sequence ID" value="KAA0939399.1"/>
    <property type="molecule type" value="Genomic_DNA"/>
</dbReference>
<dbReference type="Proteomes" id="UP000324965">
    <property type="component" value="Unassembled WGS sequence"/>
</dbReference>
<dbReference type="InterPro" id="IPR029058">
    <property type="entry name" value="AB_hydrolase_fold"/>
</dbReference>
<dbReference type="Gene3D" id="3.40.50.1820">
    <property type="entry name" value="alpha/beta hydrolase"/>
    <property type="match status" value="1"/>
</dbReference>
<dbReference type="PANTHER" id="PTHR43194">
    <property type="entry name" value="HYDROLASE ALPHA/BETA FOLD FAMILY"/>
    <property type="match status" value="1"/>
</dbReference>
<dbReference type="GO" id="GO:0016787">
    <property type="term" value="F:hydrolase activity"/>
    <property type="evidence" value="ECO:0007669"/>
    <property type="project" value="UniProtKB-KW"/>
</dbReference>
<protein>
    <submittedName>
        <fullName evidence="2">Alpha/beta hydrolase</fullName>
    </submittedName>
</protein>
<evidence type="ECO:0000313" key="2">
    <source>
        <dbReference type="EMBL" id="KAA0939399.1"/>
    </source>
</evidence>
<reference evidence="2 3" key="1">
    <citation type="submission" date="2019-05" db="EMBL/GenBank/DDBJ databases">
        <authorList>
            <person name="Hariharan J."/>
            <person name="Choudoir M.J."/>
            <person name="Diebold P."/>
            <person name="Panke-Buisse K."/>
            <person name="Buckley D.H."/>
        </authorList>
    </citation>
    <scope>NUCLEOTIDE SEQUENCE [LARGE SCALE GENOMIC DNA]</scope>
    <source>
        <strain evidence="2 3">SUN51</strain>
    </source>
</reference>
<comment type="caution">
    <text evidence="2">The sequence shown here is derived from an EMBL/GenBank/DDBJ whole genome shotgun (WGS) entry which is preliminary data.</text>
</comment>
<dbReference type="PANTHER" id="PTHR43194:SF5">
    <property type="entry name" value="PIMELOYL-[ACYL-CARRIER PROTEIN] METHYL ESTER ESTERASE"/>
    <property type="match status" value="1"/>
</dbReference>
<dbReference type="AlphaFoldDB" id="A0A5B0BEP0"/>
<dbReference type="InterPro" id="IPR050228">
    <property type="entry name" value="Carboxylesterase_BioH"/>
</dbReference>
<keyword evidence="2" id="KW-0378">Hydrolase</keyword>
<organism evidence="2 3">
    <name type="scientific">Streptomyces apricus</name>
    <dbReference type="NCBI Taxonomy" id="1828112"/>
    <lineage>
        <taxon>Bacteria</taxon>
        <taxon>Bacillati</taxon>
        <taxon>Actinomycetota</taxon>
        <taxon>Actinomycetes</taxon>
        <taxon>Kitasatosporales</taxon>
        <taxon>Streptomycetaceae</taxon>
        <taxon>Streptomyces</taxon>
    </lineage>
</organism>
<evidence type="ECO:0000259" key="1">
    <source>
        <dbReference type="Pfam" id="PF12697"/>
    </source>
</evidence>
<dbReference type="OrthoDB" id="9769541at2"/>
<sequence>MVHGLGLSGRYFTPLARSLAAAGRTVLVPDLPGNVRSRRAVRRTLDVDATAQALLRWHTAAAIGPCVLVANSVGCQVAAAFAAENPHLVRRMVFIGPALDATRLSPARQLLRLLADAPQEPPSLLALAAADYLITGAARFLTEFHHARQDAAGPFMARLRRIEVPTLVTRGANDRVAPRPWAERVAAELPRGRFAEVPGAAHAVHFSRPGRTARQILGFAGEGTGARPLVAE</sequence>
<name>A0A5B0BEP0_9ACTN</name>
<proteinExistence type="predicted"/>
<evidence type="ECO:0000313" key="3">
    <source>
        <dbReference type="Proteomes" id="UP000324965"/>
    </source>
</evidence>
<accession>A0A5B0BEP0</accession>
<gene>
    <name evidence="2" type="ORF">FGF04_11800</name>
</gene>
<feature type="domain" description="AB hydrolase-1" evidence="1">
    <location>
        <begin position="1"/>
        <end position="214"/>
    </location>
</feature>